<dbReference type="OrthoDB" id="9804592at2"/>
<dbReference type="Pfam" id="PF05222">
    <property type="entry name" value="AlaDh_PNT_N"/>
    <property type="match status" value="1"/>
</dbReference>
<feature type="domain" description="Alanine dehydrogenase/pyridine nucleotide transhydrogenase N-terminal" evidence="5">
    <location>
        <begin position="37"/>
        <end position="170"/>
    </location>
</feature>
<dbReference type="AlphaFoldDB" id="A0A0E9LT01"/>
<dbReference type="STRING" id="1236989.JCM15548_26"/>
<feature type="domain" description="Alanine dehydrogenase/pyridine nucleotide transhydrogenase NAD(H)-binding" evidence="4">
    <location>
        <begin position="182"/>
        <end position="331"/>
    </location>
</feature>
<dbReference type="Pfam" id="PF01262">
    <property type="entry name" value="AlaDh_PNT_C"/>
    <property type="match status" value="1"/>
</dbReference>
<dbReference type="SMART" id="SM01002">
    <property type="entry name" value="AlaDh_PNT_C"/>
    <property type="match status" value="1"/>
</dbReference>
<evidence type="ECO:0000256" key="1">
    <source>
        <dbReference type="ARBA" id="ARBA00005689"/>
    </source>
</evidence>
<dbReference type="GO" id="GO:0000286">
    <property type="term" value="F:alanine dehydrogenase activity"/>
    <property type="evidence" value="ECO:0007669"/>
    <property type="project" value="UniProtKB-EC"/>
</dbReference>
<reference evidence="6 7" key="1">
    <citation type="journal article" date="2015" name="Microbes Environ.">
        <title>Distribution and evolution of nitrogen fixation genes in the phylum bacteroidetes.</title>
        <authorList>
            <person name="Inoue J."/>
            <person name="Oshima K."/>
            <person name="Suda W."/>
            <person name="Sakamoto M."/>
            <person name="Iino T."/>
            <person name="Noda S."/>
            <person name="Hongoh Y."/>
            <person name="Hattori M."/>
            <person name="Ohkuma M."/>
        </authorList>
    </citation>
    <scope>NUCLEOTIDE SEQUENCE [LARGE SCALE GENOMIC DNA]</scope>
    <source>
        <strain evidence="6">JCM 15548</strain>
    </source>
</reference>
<evidence type="ECO:0000313" key="7">
    <source>
        <dbReference type="Proteomes" id="UP000032900"/>
    </source>
</evidence>
<dbReference type="InterPro" id="IPR008141">
    <property type="entry name" value="Ala_DH"/>
</dbReference>
<dbReference type="InterPro" id="IPR007698">
    <property type="entry name" value="AlaDH/PNT_NAD(H)-bd"/>
</dbReference>
<dbReference type="GO" id="GO:0005886">
    <property type="term" value="C:plasma membrane"/>
    <property type="evidence" value="ECO:0007669"/>
    <property type="project" value="TreeGrafter"/>
</dbReference>
<dbReference type="CDD" id="cd05305">
    <property type="entry name" value="L-AlaDH"/>
    <property type="match status" value="1"/>
</dbReference>
<dbReference type="PANTHER" id="PTHR42795">
    <property type="entry name" value="ALANINE DEHYDROGENASE"/>
    <property type="match status" value="1"/>
</dbReference>
<evidence type="ECO:0000256" key="2">
    <source>
        <dbReference type="ARBA" id="ARBA00012897"/>
    </source>
</evidence>
<protein>
    <recommendedName>
        <fullName evidence="2">alanine dehydrogenase</fullName>
        <ecNumber evidence="2">1.4.1.1</ecNumber>
    </recommendedName>
</protein>
<gene>
    <name evidence="6" type="ORF">JCM15548_26</name>
</gene>
<sequence>MTDIEKRASYFAIRQSQIIPREEMLETGRRQRSLTVGLPAESGQSENRVALTPQGVELLVDNGHKVIMETGAGNAANYFDKDFSEAGATIAKSKEEVYKSEIILKISPPQSEEIALMSPNQLLLSFLHLPGQSRERISEMMNKRINAIAYEFLRDEAGCYPVIRSMSEIEGYAAITIASEYLSKAHGGKGVLLGGITGVSPAEVVIIGAGTAGEFATRAALGLGCQVKIFDNSYKNLKELERNVGQRLFTSILHPRVLTKALKSADAVVASLRYFDSDPGFYITSDQVDQMKPGSVIVDLSVGNGGCFESSQSGYNPEHPYINKRGVVHYSVPNVASRVARTASIALSNIFAPVVLRMADAGGIHQLIKEDMGVSNGTYIYKGILTNNYIGSHFGMPFKDIGLLLAAF</sequence>
<evidence type="ECO:0000313" key="6">
    <source>
        <dbReference type="EMBL" id="GAO27975.1"/>
    </source>
</evidence>
<evidence type="ECO:0000259" key="5">
    <source>
        <dbReference type="SMART" id="SM01003"/>
    </source>
</evidence>
<dbReference type="EC" id="1.4.1.1" evidence="2"/>
<comment type="similarity">
    <text evidence="1">Belongs to the AlaDH/PNT family.</text>
</comment>
<dbReference type="SMART" id="SM01003">
    <property type="entry name" value="AlaDh_PNT_N"/>
    <property type="match status" value="1"/>
</dbReference>
<organism evidence="6 7">
    <name type="scientific">Geofilum rubicundum JCM 15548</name>
    <dbReference type="NCBI Taxonomy" id="1236989"/>
    <lineage>
        <taxon>Bacteria</taxon>
        <taxon>Pseudomonadati</taxon>
        <taxon>Bacteroidota</taxon>
        <taxon>Bacteroidia</taxon>
        <taxon>Marinilabiliales</taxon>
        <taxon>Marinilabiliaceae</taxon>
        <taxon>Geofilum</taxon>
    </lineage>
</organism>
<dbReference type="InterPro" id="IPR036291">
    <property type="entry name" value="NAD(P)-bd_dom_sf"/>
</dbReference>
<dbReference type="GO" id="GO:0042853">
    <property type="term" value="P:L-alanine catabolic process"/>
    <property type="evidence" value="ECO:0007669"/>
    <property type="project" value="InterPro"/>
</dbReference>
<dbReference type="EMBL" id="BAZW01000001">
    <property type="protein sequence ID" value="GAO27975.1"/>
    <property type="molecule type" value="Genomic_DNA"/>
</dbReference>
<dbReference type="RefSeq" id="WP_062121877.1">
    <property type="nucleotide sequence ID" value="NZ_BAZW01000001.1"/>
</dbReference>
<evidence type="ECO:0000256" key="3">
    <source>
        <dbReference type="ARBA" id="ARBA00023002"/>
    </source>
</evidence>
<dbReference type="InterPro" id="IPR007886">
    <property type="entry name" value="AlaDH/PNT_N"/>
</dbReference>
<name>A0A0E9LT01_9BACT</name>
<evidence type="ECO:0000259" key="4">
    <source>
        <dbReference type="SMART" id="SM01002"/>
    </source>
</evidence>
<dbReference type="PANTHER" id="PTHR42795:SF1">
    <property type="entry name" value="ALANINE DEHYDROGENASE"/>
    <property type="match status" value="1"/>
</dbReference>
<keyword evidence="7" id="KW-1185">Reference proteome</keyword>
<dbReference type="SUPFAM" id="SSF52283">
    <property type="entry name" value="Formate/glycerate dehydrogenase catalytic domain-like"/>
    <property type="match status" value="1"/>
</dbReference>
<dbReference type="Gene3D" id="3.40.50.720">
    <property type="entry name" value="NAD(P)-binding Rossmann-like Domain"/>
    <property type="match status" value="2"/>
</dbReference>
<comment type="caution">
    <text evidence="6">The sequence shown here is derived from an EMBL/GenBank/DDBJ whole genome shotgun (WGS) entry which is preliminary data.</text>
</comment>
<dbReference type="SUPFAM" id="SSF51735">
    <property type="entry name" value="NAD(P)-binding Rossmann-fold domains"/>
    <property type="match status" value="1"/>
</dbReference>
<proteinExistence type="inferred from homology"/>
<accession>A0A0E9LT01</accession>
<keyword evidence="3" id="KW-0560">Oxidoreductase</keyword>
<dbReference type="Proteomes" id="UP000032900">
    <property type="component" value="Unassembled WGS sequence"/>
</dbReference>